<gene>
    <name evidence="1" type="ORF">Scep_004311</name>
</gene>
<organism evidence="1 2">
    <name type="scientific">Stephania cephalantha</name>
    <dbReference type="NCBI Taxonomy" id="152367"/>
    <lineage>
        <taxon>Eukaryota</taxon>
        <taxon>Viridiplantae</taxon>
        <taxon>Streptophyta</taxon>
        <taxon>Embryophyta</taxon>
        <taxon>Tracheophyta</taxon>
        <taxon>Spermatophyta</taxon>
        <taxon>Magnoliopsida</taxon>
        <taxon>Ranunculales</taxon>
        <taxon>Menispermaceae</taxon>
        <taxon>Menispermoideae</taxon>
        <taxon>Cissampelideae</taxon>
        <taxon>Stephania</taxon>
    </lineage>
</organism>
<comment type="caution">
    <text evidence="1">The sequence shown here is derived from an EMBL/GenBank/DDBJ whole genome shotgun (WGS) entry which is preliminary data.</text>
</comment>
<dbReference type="EMBL" id="JBBNAG010000002">
    <property type="protein sequence ID" value="KAK9157737.1"/>
    <property type="molecule type" value="Genomic_DNA"/>
</dbReference>
<evidence type="ECO:0000313" key="1">
    <source>
        <dbReference type="EMBL" id="KAK9157737.1"/>
    </source>
</evidence>
<name>A0AAP0KS79_9MAGN</name>
<proteinExistence type="predicted"/>
<protein>
    <submittedName>
        <fullName evidence="1">Uncharacterized protein</fullName>
    </submittedName>
</protein>
<keyword evidence="2" id="KW-1185">Reference proteome</keyword>
<dbReference type="AlphaFoldDB" id="A0AAP0KS79"/>
<dbReference type="Proteomes" id="UP001419268">
    <property type="component" value="Unassembled WGS sequence"/>
</dbReference>
<reference evidence="1 2" key="1">
    <citation type="submission" date="2024-01" db="EMBL/GenBank/DDBJ databases">
        <title>Genome assemblies of Stephania.</title>
        <authorList>
            <person name="Yang L."/>
        </authorList>
    </citation>
    <scope>NUCLEOTIDE SEQUENCE [LARGE SCALE GENOMIC DNA]</scope>
    <source>
        <strain evidence="1">JXDWG</strain>
        <tissue evidence="1">Leaf</tissue>
    </source>
</reference>
<accession>A0AAP0KS79</accession>
<sequence>MSANSWYSCIFKELRCKGMNLGKTRRNGVKTHKNTFDDMAICVDTVGIQDTSWEGKARHGREDKVIKINSRGPVQ</sequence>
<evidence type="ECO:0000313" key="2">
    <source>
        <dbReference type="Proteomes" id="UP001419268"/>
    </source>
</evidence>